<evidence type="ECO:0000259" key="3">
    <source>
        <dbReference type="PROSITE" id="PS50198"/>
    </source>
</evidence>
<reference evidence="5" key="1">
    <citation type="journal article" date="2019" name="Int. J. Syst. Evol. Microbiol.">
        <title>The Global Catalogue of Microorganisms (GCM) 10K type strain sequencing project: providing services to taxonomists for standard genome sequencing and annotation.</title>
        <authorList>
            <consortium name="The Broad Institute Genomics Platform"/>
            <consortium name="The Broad Institute Genome Sequencing Center for Infectious Disease"/>
            <person name="Wu L."/>
            <person name="Ma J."/>
        </authorList>
    </citation>
    <scope>NUCLEOTIDE SEQUENCE [LARGE SCALE GENOMIC DNA]</scope>
    <source>
        <strain evidence="5">CGMCC 1.15795</strain>
    </source>
</reference>
<feature type="domain" description="PpiC" evidence="3">
    <location>
        <begin position="251"/>
        <end position="354"/>
    </location>
</feature>
<proteinExistence type="predicted"/>
<protein>
    <submittedName>
        <fullName evidence="4">Peptidylprolyl isomerase</fullName>
        <ecNumber evidence="4">5.2.1.8</ecNumber>
    </submittedName>
</protein>
<gene>
    <name evidence="4" type="ORF">ACFSDX_03110</name>
</gene>
<organism evidence="4 5">
    <name type="scientific">Hymenobacter bucti</name>
    <dbReference type="NCBI Taxonomy" id="1844114"/>
    <lineage>
        <taxon>Bacteria</taxon>
        <taxon>Pseudomonadati</taxon>
        <taxon>Bacteroidota</taxon>
        <taxon>Cytophagia</taxon>
        <taxon>Cytophagales</taxon>
        <taxon>Hymenobacteraceae</taxon>
        <taxon>Hymenobacter</taxon>
    </lineage>
</organism>
<keyword evidence="1" id="KW-0697">Rotamase</keyword>
<evidence type="ECO:0000313" key="5">
    <source>
        <dbReference type="Proteomes" id="UP001597197"/>
    </source>
</evidence>
<dbReference type="EC" id="5.2.1.8" evidence="4"/>
<evidence type="ECO:0000256" key="1">
    <source>
        <dbReference type="PROSITE-ProRule" id="PRU00278"/>
    </source>
</evidence>
<keyword evidence="2" id="KW-0732">Signal</keyword>
<evidence type="ECO:0000313" key="4">
    <source>
        <dbReference type="EMBL" id="MFD1871398.1"/>
    </source>
</evidence>
<dbReference type="RefSeq" id="WP_382311717.1">
    <property type="nucleotide sequence ID" value="NZ_JBHUFD010000001.1"/>
</dbReference>
<comment type="caution">
    <text evidence="4">The sequence shown here is derived from an EMBL/GenBank/DDBJ whole genome shotgun (WGS) entry which is preliminary data.</text>
</comment>
<dbReference type="PANTHER" id="PTHR47245:SF2">
    <property type="entry name" value="PEPTIDYL-PROLYL CIS-TRANS ISOMERASE HP_0175-RELATED"/>
    <property type="match status" value="1"/>
</dbReference>
<dbReference type="InterPro" id="IPR046357">
    <property type="entry name" value="PPIase_dom_sf"/>
</dbReference>
<dbReference type="PROSITE" id="PS01096">
    <property type="entry name" value="PPIC_PPIASE_1"/>
    <property type="match status" value="1"/>
</dbReference>
<evidence type="ECO:0000256" key="2">
    <source>
        <dbReference type="SAM" id="SignalP"/>
    </source>
</evidence>
<accession>A0ABW4QPA3</accession>
<feature type="domain" description="PpiC" evidence="3">
    <location>
        <begin position="143"/>
        <end position="246"/>
    </location>
</feature>
<dbReference type="PANTHER" id="PTHR47245">
    <property type="entry name" value="PEPTIDYLPROLYL ISOMERASE"/>
    <property type="match status" value="1"/>
</dbReference>
<keyword evidence="1 4" id="KW-0413">Isomerase</keyword>
<dbReference type="InterPro" id="IPR000297">
    <property type="entry name" value="PPIase_PpiC"/>
</dbReference>
<dbReference type="GO" id="GO:0003755">
    <property type="term" value="F:peptidyl-prolyl cis-trans isomerase activity"/>
    <property type="evidence" value="ECO:0007669"/>
    <property type="project" value="UniProtKB-EC"/>
</dbReference>
<dbReference type="SUPFAM" id="SSF103088">
    <property type="entry name" value="OmpA-like"/>
    <property type="match status" value="1"/>
</dbReference>
<name>A0ABW4QPA3_9BACT</name>
<dbReference type="Proteomes" id="UP001597197">
    <property type="component" value="Unassembled WGS sequence"/>
</dbReference>
<dbReference type="InterPro" id="IPR036737">
    <property type="entry name" value="OmpA-like_sf"/>
</dbReference>
<feature type="signal peptide" evidence="2">
    <location>
        <begin position="1"/>
        <end position="19"/>
    </location>
</feature>
<sequence length="796" mass="87086">MQLRLPLAGAAAATLLQLAACQTSKPTAAATTALTGSAAAPAGSGPAIETLGTYQVPASEFGYVYKKNNGTAPDYGTRQSVTDYLTLYTNFRLKVLDAEKRGLDTTQAFHRELDGYRQQLAQPYLTEKGVTDQLVREAYSRMGQEVNASHILIRVAPDASPTDTAAAYQKIMTLRQRVTGGGEDFGAVAGSTSEDPSAKENGGKLGYFTSMQMVYPFETVAYLTPVGQVSPPIRTRFGYHIIKVNDRRAAQGEIKVAHLMVRVTPQAPKADSTTAHKKINELYGRLRKGESWNKLVAQFSEDAGSAANGGELPPFGTGRMIPAFEEVAFKLQKPGDLSAPVQTPYGWHIIKLLEKQPVPSFATLEPTLKSKVAKDSRSELNRTAFLKRVRQEDQFVENPTGKTVAFAQADTALVKGRFKFNPATLTAASGAKPSKNAAKNAAKTGGDKQPLFTIKGKPYLVSDFLTYAQQNQRPRPTAQPAFAMQQLYDQYVDQSLTEFEKNSLDTKYEDYRMLVKEYRDGILLFQLMDEKVWTKAIEDTAGLRKFFVANQANYQFGQRARGTVISAATPRLLARAQRELATRRYPVAGRAGTVLVHFRPGTVALGSANGTAVLNDLAKRMDQDTALTATVAGHIKRGESPALARQRATAAVDYLTKTGKIERNRLTVARAATATADGDTRLTVYSSATGVLEASLNAQNPLAVQIQQRTFQKGDNKVMDDYLTRPAGTYTVQRDGRHYAVIVQQALPAGPKALGDARGQATSDYQNYLEKQWIEQLRQQYPVQVNEVQVNKLVTK</sequence>
<dbReference type="InterPro" id="IPR050245">
    <property type="entry name" value="PrsA_foldase"/>
</dbReference>
<dbReference type="InterPro" id="IPR023058">
    <property type="entry name" value="PPIase_PpiC_CS"/>
</dbReference>
<dbReference type="Pfam" id="PF00639">
    <property type="entry name" value="Rotamase"/>
    <property type="match status" value="2"/>
</dbReference>
<dbReference type="SUPFAM" id="SSF54534">
    <property type="entry name" value="FKBP-like"/>
    <property type="match status" value="2"/>
</dbReference>
<dbReference type="PROSITE" id="PS50198">
    <property type="entry name" value="PPIC_PPIASE_2"/>
    <property type="match status" value="2"/>
</dbReference>
<feature type="chain" id="PRO_5045143636" evidence="2">
    <location>
        <begin position="20"/>
        <end position="796"/>
    </location>
</feature>
<dbReference type="EMBL" id="JBHUFD010000001">
    <property type="protein sequence ID" value="MFD1871398.1"/>
    <property type="molecule type" value="Genomic_DNA"/>
</dbReference>
<dbReference type="Gene3D" id="3.30.1330.60">
    <property type="entry name" value="OmpA-like domain"/>
    <property type="match status" value="1"/>
</dbReference>
<dbReference type="Gene3D" id="3.10.50.40">
    <property type="match status" value="2"/>
</dbReference>
<keyword evidence="5" id="KW-1185">Reference proteome</keyword>